<dbReference type="AlphaFoldDB" id="A0A1H9PB59"/>
<proteinExistence type="predicted"/>
<dbReference type="EMBL" id="FOGQ01000001">
    <property type="protein sequence ID" value="SER45397.1"/>
    <property type="molecule type" value="Genomic_DNA"/>
</dbReference>
<dbReference type="InterPro" id="IPR001962">
    <property type="entry name" value="Asn_synthase"/>
</dbReference>
<evidence type="ECO:0000256" key="3">
    <source>
        <dbReference type="ARBA" id="ARBA00022888"/>
    </source>
</evidence>
<evidence type="ECO:0000256" key="1">
    <source>
        <dbReference type="ARBA" id="ARBA00005187"/>
    </source>
</evidence>
<accession>A0A1H9PB59</accession>
<dbReference type="GO" id="GO:0004066">
    <property type="term" value="F:asparagine synthase (glutamine-hydrolyzing) activity"/>
    <property type="evidence" value="ECO:0007669"/>
    <property type="project" value="UniProtKB-EC"/>
</dbReference>
<dbReference type="GO" id="GO:0006529">
    <property type="term" value="P:asparagine biosynthetic process"/>
    <property type="evidence" value="ECO:0007669"/>
    <property type="project" value="UniProtKB-KW"/>
</dbReference>
<reference evidence="7" key="1">
    <citation type="submission" date="2016-10" db="EMBL/GenBank/DDBJ databases">
        <authorList>
            <person name="Varghese N."/>
            <person name="Submissions S."/>
        </authorList>
    </citation>
    <scope>NUCLEOTIDE SEQUENCE [LARGE SCALE GENOMIC DNA]</scope>
    <source>
        <strain evidence="7">DSM 20524</strain>
    </source>
</reference>
<dbReference type="Pfam" id="PF00733">
    <property type="entry name" value="Asn_synthase"/>
    <property type="match status" value="1"/>
</dbReference>
<dbReference type="Gene3D" id="3.40.50.620">
    <property type="entry name" value="HUPs"/>
    <property type="match status" value="1"/>
</dbReference>
<evidence type="ECO:0000256" key="2">
    <source>
        <dbReference type="ARBA" id="ARBA00012737"/>
    </source>
</evidence>
<name>A0A1H9PB59_9CORY</name>
<evidence type="ECO:0000313" key="6">
    <source>
        <dbReference type="EMBL" id="SER45397.1"/>
    </source>
</evidence>
<gene>
    <name evidence="6" type="ORF">SAMN05661109_00275</name>
</gene>
<dbReference type="PANTHER" id="PTHR43284:SF1">
    <property type="entry name" value="ASPARAGINE SYNTHETASE"/>
    <property type="match status" value="1"/>
</dbReference>
<sequence length="327" mass="35974">MKHTDAGCEYVADDLKIGTGAYDVSNYREATLLVTDYLEGRLTAVFDRWPERATLMLSGGIDSILIATVVARLRPDSLALTFSQEGDDNAAKEAETAAAVARQLGLEHQIVEPDSSQLEKLLAETVRKLGTSEPWEVLAGVVLVAINQAAQQSNANGPIISGGGADALFLGGADFETTGFNDMSEVVAQWDKRVRAKIESNFTRKRFIPDFYERLLNDPDRHIQVWQTEAAVRLAQRLHPQVVRGENLSRDKDLFRRMVVKAGLAESVVALDKNPMQVSSGGLNGIVRLARQEMNEKFGARTYSDPLVEPLDFTVSRLWLGSLENGD</sequence>
<dbReference type="Proteomes" id="UP000198929">
    <property type="component" value="Unassembled WGS sequence"/>
</dbReference>
<comment type="catalytic activity">
    <reaction evidence="4">
        <text>L-aspartate + L-glutamine + ATP + H2O = L-asparagine + L-glutamate + AMP + diphosphate + H(+)</text>
        <dbReference type="Rhea" id="RHEA:12228"/>
        <dbReference type="ChEBI" id="CHEBI:15377"/>
        <dbReference type="ChEBI" id="CHEBI:15378"/>
        <dbReference type="ChEBI" id="CHEBI:29985"/>
        <dbReference type="ChEBI" id="CHEBI:29991"/>
        <dbReference type="ChEBI" id="CHEBI:30616"/>
        <dbReference type="ChEBI" id="CHEBI:33019"/>
        <dbReference type="ChEBI" id="CHEBI:58048"/>
        <dbReference type="ChEBI" id="CHEBI:58359"/>
        <dbReference type="ChEBI" id="CHEBI:456215"/>
        <dbReference type="EC" id="6.3.5.4"/>
    </reaction>
</comment>
<comment type="pathway">
    <text evidence="1">Amino-acid biosynthesis; L-asparagine biosynthesis; L-asparagine from L-aspartate (L-Gln route): step 1/1.</text>
</comment>
<dbReference type="STRING" id="1121357.SAMN05661109_00275"/>
<evidence type="ECO:0000259" key="5">
    <source>
        <dbReference type="Pfam" id="PF00733"/>
    </source>
</evidence>
<dbReference type="SUPFAM" id="SSF52402">
    <property type="entry name" value="Adenine nucleotide alpha hydrolases-like"/>
    <property type="match status" value="1"/>
</dbReference>
<dbReference type="InterPro" id="IPR051786">
    <property type="entry name" value="ASN_synthetase/amidase"/>
</dbReference>
<organism evidence="6 7">
    <name type="scientific">Corynebacterium cystitidis DSM 20524</name>
    <dbReference type="NCBI Taxonomy" id="1121357"/>
    <lineage>
        <taxon>Bacteria</taxon>
        <taxon>Bacillati</taxon>
        <taxon>Actinomycetota</taxon>
        <taxon>Actinomycetes</taxon>
        <taxon>Mycobacteriales</taxon>
        <taxon>Corynebacteriaceae</taxon>
        <taxon>Corynebacterium</taxon>
    </lineage>
</organism>
<evidence type="ECO:0000313" key="7">
    <source>
        <dbReference type="Proteomes" id="UP000198929"/>
    </source>
</evidence>
<dbReference type="RefSeq" id="WP_092255071.1">
    <property type="nucleotide sequence ID" value="NZ_CP047199.1"/>
</dbReference>
<dbReference type="InterPro" id="IPR014729">
    <property type="entry name" value="Rossmann-like_a/b/a_fold"/>
</dbReference>
<keyword evidence="7" id="KW-1185">Reference proteome</keyword>
<evidence type="ECO:0000256" key="4">
    <source>
        <dbReference type="ARBA" id="ARBA00048741"/>
    </source>
</evidence>
<feature type="domain" description="Asparagine synthetase" evidence="5">
    <location>
        <begin position="54"/>
        <end position="188"/>
    </location>
</feature>
<dbReference type="PANTHER" id="PTHR43284">
    <property type="entry name" value="ASPARAGINE SYNTHETASE (GLUTAMINE-HYDROLYZING)"/>
    <property type="match status" value="1"/>
</dbReference>
<protein>
    <recommendedName>
        <fullName evidence="2">asparagine synthase (glutamine-hydrolyzing)</fullName>
        <ecNumber evidence="2">6.3.5.4</ecNumber>
    </recommendedName>
</protein>
<dbReference type="EC" id="6.3.5.4" evidence="2"/>
<keyword evidence="3" id="KW-0061">Asparagine biosynthesis</keyword>
<keyword evidence="3" id="KW-0028">Amino-acid biosynthesis</keyword>